<name>A0A2T3A9P2_9PEZI</name>
<dbReference type="Proteomes" id="UP000241462">
    <property type="component" value="Unassembled WGS sequence"/>
</dbReference>
<evidence type="ECO:0000313" key="2">
    <source>
        <dbReference type="Proteomes" id="UP000241462"/>
    </source>
</evidence>
<gene>
    <name evidence="1" type="ORF">BD289DRAFT_236476</name>
</gene>
<accession>A0A2T3A9P2</accession>
<dbReference type="InParanoid" id="A0A2T3A9P2"/>
<proteinExistence type="predicted"/>
<dbReference type="EMBL" id="KZ678430">
    <property type="protein sequence ID" value="PSR87314.1"/>
    <property type="molecule type" value="Genomic_DNA"/>
</dbReference>
<keyword evidence="2" id="KW-1185">Reference proteome</keyword>
<reference evidence="1 2" key="1">
    <citation type="journal article" date="2018" name="Mycol. Prog.">
        <title>Coniella lustricola, a new species from submerged detritus.</title>
        <authorList>
            <person name="Raudabaugh D.B."/>
            <person name="Iturriaga T."/>
            <person name="Carver A."/>
            <person name="Mondo S."/>
            <person name="Pangilinan J."/>
            <person name="Lipzen A."/>
            <person name="He G."/>
            <person name="Amirebrahimi M."/>
            <person name="Grigoriev I.V."/>
            <person name="Miller A.N."/>
        </authorList>
    </citation>
    <scope>NUCLEOTIDE SEQUENCE [LARGE SCALE GENOMIC DNA]</scope>
    <source>
        <strain evidence="1 2">B22-T-1</strain>
    </source>
</reference>
<organism evidence="1 2">
    <name type="scientific">Coniella lustricola</name>
    <dbReference type="NCBI Taxonomy" id="2025994"/>
    <lineage>
        <taxon>Eukaryota</taxon>
        <taxon>Fungi</taxon>
        <taxon>Dikarya</taxon>
        <taxon>Ascomycota</taxon>
        <taxon>Pezizomycotina</taxon>
        <taxon>Sordariomycetes</taxon>
        <taxon>Sordariomycetidae</taxon>
        <taxon>Diaporthales</taxon>
        <taxon>Schizoparmaceae</taxon>
        <taxon>Coniella</taxon>
    </lineage>
</organism>
<dbReference type="AlphaFoldDB" id="A0A2T3A9P2"/>
<sequence length="153" mass="17663">MEIHEMKLHIRLSAKSPNHNTMSTLIKPPPPGPVTVSVLVMSYVLGDPKCFQLLYCDIRRSQNVDLINRLVLRYRATVLDGYALCRKKVGTDATSRVLFLVPTLTKRKKKKRKTQNKLIDVYLNTRKMAQFSWLVLVSRHWVLVCSPLFLLND</sequence>
<protein>
    <submittedName>
        <fullName evidence="1">Uncharacterized protein</fullName>
    </submittedName>
</protein>
<evidence type="ECO:0000313" key="1">
    <source>
        <dbReference type="EMBL" id="PSR87314.1"/>
    </source>
</evidence>